<dbReference type="EMBL" id="AP003909">
    <property type="protein sequence ID" value="BAD08934.1"/>
    <property type="molecule type" value="Genomic_DNA"/>
</dbReference>
<feature type="compositionally biased region" description="Polar residues" evidence="1">
    <location>
        <begin position="42"/>
        <end position="51"/>
    </location>
</feature>
<feature type="region of interest" description="Disordered" evidence="1">
    <location>
        <begin position="34"/>
        <end position="53"/>
    </location>
</feature>
<evidence type="ECO:0000256" key="1">
    <source>
        <dbReference type="SAM" id="MobiDB-lite"/>
    </source>
</evidence>
<organism evidence="2 3">
    <name type="scientific">Oryza sativa subsp. japonica</name>
    <name type="common">Rice</name>
    <dbReference type="NCBI Taxonomy" id="39947"/>
    <lineage>
        <taxon>Eukaryota</taxon>
        <taxon>Viridiplantae</taxon>
        <taxon>Streptophyta</taxon>
        <taxon>Embryophyta</taxon>
        <taxon>Tracheophyta</taxon>
        <taxon>Spermatophyta</taxon>
        <taxon>Magnoliopsida</taxon>
        <taxon>Liliopsida</taxon>
        <taxon>Poales</taxon>
        <taxon>Poaceae</taxon>
        <taxon>BOP clade</taxon>
        <taxon>Oryzoideae</taxon>
        <taxon>Oryzeae</taxon>
        <taxon>Oryzinae</taxon>
        <taxon>Oryza</taxon>
        <taxon>Oryza sativa</taxon>
    </lineage>
</organism>
<protein>
    <submittedName>
        <fullName evidence="2">Uncharacterized protein</fullName>
    </submittedName>
</protein>
<reference evidence="3" key="2">
    <citation type="journal article" date="2008" name="Nucleic Acids Res.">
        <title>The rice annotation project database (RAP-DB): 2008 update.</title>
        <authorList>
            <consortium name="The rice annotation project (RAP)"/>
        </authorList>
    </citation>
    <scope>GENOME REANNOTATION</scope>
    <source>
        <strain evidence="3">cv. Nipponbare</strain>
    </source>
</reference>
<proteinExistence type="predicted"/>
<dbReference type="Proteomes" id="UP000000763">
    <property type="component" value="Chromosome 8"/>
</dbReference>
<gene>
    <name evidence="2" type="primary">OJ1300_E01.11</name>
</gene>
<sequence>MLHFYRGRIFFIAYKNKEKVRIISPNYRGRPNYHLNHKTEHSSPLTIQTGRITPPRPNPRWFWSTWRTRGSPISILFIKKCGTHLSYYSHSPSYLSHSSSLTRQQAGDRGERGSGGGEAAARQGGGAAAAARRARQRRRRGGGEAGRRGGGGGEASAAAEEARRRRGRAEGWRCSVPRLPPVRERKSGRSMTGGSHIFINK</sequence>
<feature type="region of interest" description="Disordered" evidence="1">
    <location>
        <begin position="94"/>
        <end position="201"/>
    </location>
</feature>
<feature type="compositionally biased region" description="Basic and acidic residues" evidence="1">
    <location>
        <begin position="160"/>
        <end position="171"/>
    </location>
</feature>
<accession>Q6ZJM6</accession>
<dbReference type="AlphaFoldDB" id="Q6ZJM6"/>
<evidence type="ECO:0000313" key="2">
    <source>
        <dbReference type="EMBL" id="BAD08934.1"/>
    </source>
</evidence>
<feature type="compositionally biased region" description="Gly residues" evidence="1">
    <location>
        <begin position="113"/>
        <end position="127"/>
    </location>
</feature>
<evidence type="ECO:0000313" key="3">
    <source>
        <dbReference type="Proteomes" id="UP000000763"/>
    </source>
</evidence>
<reference evidence="3" key="1">
    <citation type="journal article" date="2005" name="Nature">
        <title>The map-based sequence of the rice genome.</title>
        <authorList>
            <consortium name="International rice genome sequencing project (IRGSP)"/>
            <person name="Matsumoto T."/>
            <person name="Wu J."/>
            <person name="Kanamori H."/>
            <person name="Katayose Y."/>
            <person name="Fujisawa M."/>
            <person name="Namiki N."/>
            <person name="Mizuno H."/>
            <person name="Yamamoto K."/>
            <person name="Antonio B.A."/>
            <person name="Baba T."/>
            <person name="Sakata K."/>
            <person name="Nagamura Y."/>
            <person name="Aoki H."/>
            <person name="Arikawa K."/>
            <person name="Arita K."/>
            <person name="Bito T."/>
            <person name="Chiden Y."/>
            <person name="Fujitsuka N."/>
            <person name="Fukunaka R."/>
            <person name="Hamada M."/>
            <person name="Harada C."/>
            <person name="Hayashi A."/>
            <person name="Hijishita S."/>
            <person name="Honda M."/>
            <person name="Hosokawa S."/>
            <person name="Ichikawa Y."/>
            <person name="Idonuma A."/>
            <person name="Iijima M."/>
            <person name="Ikeda M."/>
            <person name="Ikeno M."/>
            <person name="Ito K."/>
            <person name="Ito S."/>
            <person name="Ito T."/>
            <person name="Ito Y."/>
            <person name="Ito Y."/>
            <person name="Iwabuchi A."/>
            <person name="Kamiya K."/>
            <person name="Karasawa W."/>
            <person name="Kurita K."/>
            <person name="Katagiri S."/>
            <person name="Kikuta A."/>
            <person name="Kobayashi H."/>
            <person name="Kobayashi N."/>
            <person name="Machita K."/>
            <person name="Maehara T."/>
            <person name="Masukawa M."/>
            <person name="Mizubayashi T."/>
            <person name="Mukai Y."/>
            <person name="Nagasaki H."/>
            <person name="Nagata Y."/>
            <person name="Naito S."/>
            <person name="Nakashima M."/>
            <person name="Nakama Y."/>
            <person name="Nakamichi Y."/>
            <person name="Nakamura M."/>
            <person name="Meguro A."/>
            <person name="Negishi M."/>
            <person name="Ohta I."/>
            <person name="Ohta T."/>
            <person name="Okamoto M."/>
            <person name="Ono N."/>
            <person name="Saji S."/>
            <person name="Sakaguchi M."/>
            <person name="Sakai K."/>
            <person name="Shibata M."/>
            <person name="Shimokawa T."/>
            <person name="Song J."/>
            <person name="Takazaki Y."/>
            <person name="Terasawa K."/>
            <person name="Tsugane M."/>
            <person name="Tsuji K."/>
            <person name="Ueda S."/>
            <person name="Waki K."/>
            <person name="Yamagata H."/>
            <person name="Yamamoto M."/>
            <person name="Yamamoto S."/>
            <person name="Yamane H."/>
            <person name="Yoshiki S."/>
            <person name="Yoshihara R."/>
            <person name="Yukawa K."/>
            <person name="Zhong H."/>
            <person name="Yano M."/>
            <person name="Yuan Q."/>
            <person name="Ouyang S."/>
            <person name="Liu J."/>
            <person name="Jones K.M."/>
            <person name="Gansberger K."/>
            <person name="Moffat K."/>
            <person name="Hill J."/>
            <person name="Bera J."/>
            <person name="Fadrosh D."/>
            <person name="Jin S."/>
            <person name="Johri S."/>
            <person name="Kim M."/>
            <person name="Overton L."/>
            <person name="Reardon M."/>
            <person name="Tsitrin T."/>
            <person name="Vuong H."/>
            <person name="Weaver B."/>
            <person name="Ciecko A."/>
            <person name="Tallon L."/>
            <person name="Jackson J."/>
            <person name="Pai G."/>
            <person name="Aken S.V."/>
            <person name="Utterback T."/>
            <person name="Reidmuller S."/>
            <person name="Feldblyum T."/>
            <person name="Hsiao J."/>
            <person name="Zismann V."/>
            <person name="Iobst S."/>
            <person name="de Vazeille A.R."/>
            <person name="Buell C.R."/>
            <person name="Ying K."/>
            <person name="Li Y."/>
            <person name="Lu T."/>
            <person name="Huang Y."/>
            <person name="Zhao Q."/>
            <person name="Feng Q."/>
            <person name="Zhang L."/>
            <person name="Zhu J."/>
            <person name="Weng Q."/>
            <person name="Mu J."/>
            <person name="Lu Y."/>
            <person name="Fan D."/>
            <person name="Liu Y."/>
            <person name="Guan J."/>
            <person name="Zhang Y."/>
            <person name="Yu S."/>
            <person name="Liu X."/>
            <person name="Zhang Y."/>
            <person name="Hong G."/>
            <person name="Han B."/>
            <person name="Choisne N."/>
            <person name="Demange N."/>
            <person name="Orjeda G."/>
            <person name="Samain S."/>
            <person name="Cattolico L."/>
            <person name="Pelletier E."/>
            <person name="Couloux A."/>
            <person name="Segurens B."/>
            <person name="Wincker P."/>
            <person name="D'Hont A."/>
            <person name="Scarpelli C."/>
            <person name="Weissenbach J."/>
            <person name="Salanoubat M."/>
            <person name="Quetier F."/>
            <person name="Yu Y."/>
            <person name="Kim H.R."/>
            <person name="Rambo T."/>
            <person name="Currie J."/>
            <person name="Collura K."/>
            <person name="Luo M."/>
            <person name="Yang T."/>
            <person name="Ammiraju J.S.S."/>
            <person name="Engler F."/>
            <person name="Soderlund C."/>
            <person name="Wing R.A."/>
            <person name="Palmer L.E."/>
            <person name="de la Bastide M."/>
            <person name="Spiegel L."/>
            <person name="Nascimento L."/>
            <person name="Zutavern T."/>
            <person name="O'Shaughnessy A."/>
            <person name="Dike S."/>
            <person name="Dedhia N."/>
            <person name="Preston R."/>
            <person name="Balija V."/>
            <person name="McCombie W.R."/>
            <person name="Chow T."/>
            <person name="Chen H."/>
            <person name="Chung M."/>
            <person name="Chen C."/>
            <person name="Shaw J."/>
            <person name="Wu H."/>
            <person name="Hsiao K."/>
            <person name="Chao Y."/>
            <person name="Chu M."/>
            <person name="Cheng C."/>
            <person name="Hour A."/>
            <person name="Lee P."/>
            <person name="Lin S."/>
            <person name="Lin Y."/>
            <person name="Liou J."/>
            <person name="Liu S."/>
            <person name="Hsing Y."/>
            <person name="Raghuvanshi S."/>
            <person name="Mohanty A."/>
            <person name="Bharti A.K."/>
            <person name="Gaur A."/>
            <person name="Gupta V."/>
            <person name="Kumar D."/>
            <person name="Ravi V."/>
            <person name="Vij S."/>
            <person name="Kapur A."/>
            <person name="Khurana P."/>
            <person name="Khurana P."/>
            <person name="Khurana J.P."/>
            <person name="Tyagi A.K."/>
            <person name="Gaikwad K."/>
            <person name="Singh A."/>
            <person name="Dalal V."/>
            <person name="Srivastava S."/>
            <person name="Dixit A."/>
            <person name="Pal A.K."/>
            <person name="Ghazi I.A."/>
            <person name="Yadav M."/>
            <person name="Pandit A."/>
            <person name="Bhargava A."/>
            <person name="Sureshbabu K."/>
            <person name="Batra K."/>
            <person name="Sharma T.R."/>
            <person name="Mohapatra T."/>
            <person name="Singh N.K."/>
            <person name="Messing J."/>
            <person name="Nelson A.B."/>
            <person name="Fuks G."/>
            <person name="Kavchok S."/>
            <person name="Keizer G."/>
            <person name="Linton E."/>
            <person name="Llaca V."/>
            <person name="Song R."/>
            <person name="Tanyolac B."/>
            <person name="Young S."/>
            <person name="Ho-Il K."/>
            <person name="Hahn J.H."/>
            <person name="Sangsakoo G."/>
            <person name="Vanavichit A."/>
            <person name="de Mattos Luiz.A.T."/>
            <person name="Zimmer P.D."/>
            <person name="Malone G."/>
            <person name="Dellagostin O."/>
            <person name="de Oliveira A.C."/>
            <person name="Bevan M."/>
            <person name="Bancroft I."/>
            <person name="Minx P."/>
            <person name="Cordum H."/>
            <person name="Wilson R."/>
            <person name="Cheng Z."/>
            <person name="Jin W."/>
            <person name="Jiang J."/>
            <person name="Leong S.A."/>
            <person name="Iwama H."/>
            <person name="Gojobori T."/>
            <person name="Itoh T."/>
            <person name="Niimura Y."/>
            <person name="Fujii Y."/>
            <person name="Habara T."/>
            <person name="Sakai H."/>
            <person name="Sato Y."/>
            <person name="Wilson G."/>
            <person name="Kumar K."/>
            <person name="McCouch S."/>
            <person name="Juretic N."/>
            <person name="Hoen D."/>
            <person name="Wright S."/>
            <person name="Bruskiewich R."/>
            <person name="Bureau T."/>
            <person name="Miyao A."/>
            <person name="Hirochika H."/>
            <person name="Nishikawa T."/>
            <person name="Kadowaki K."/>
            <person name="Sugiura M."/>
            <person name="Burr B."/>
            <person name="Sasaki T."/>
        </authorList>
    </citation>
    <scope>NUCLEOTIDE SEQUENCE [LARGE SCALE GENOMIC DNA]</scope>
    <source>
        <strain evidence="3">cv. Nipponbare</strain>
    </source>
</reference>
<name>Q6ZJM6_ORYSJ</name>